<dbReference type="EMBL" id="JPVZ01000003">
    <property type="protein sequence ID" value="OAZ10417.1"/>
    <property type="molecule type" value="Genomic_DNA"/>
</dbReference>
<feature type="region of interest" description="Disordered" evidence="1">
    <location>
        <begin position="241"/>
        <end position="264"/>
    </location>
</feature>
<reference evidence="3 4" key="1">
    <citation type="submission" date="2014-07" db="EMBL/GenBank/DDBJ databases">
        <title>Draft genome sequence of Thalassospira tepidiphila 1-1B.</title>
        <authorList>
            <person name="Lai Q."/>
            <person name="Shao Z."/>
        </authorList>
    </citation>
    <scope>NUCLEOTIDE SEQUENCE [LARGE SCALE GENOMIC DNA]</scope>
    <source>
        <strain evidence="3 4">MCCC 1A03514</strain>
    </source>
</reference>
<evidence type="ECO:0000313" key="3">
    <source>
        <dbReference type="EMBL" id="OAZ10417.1"/>
    </source>
</evidence>
<keyword evidence="2" id="KW-1133">Transmembrane helix</keyword>
<feature type="transmembrane region" description="Helical" evidence="2">
    <location>
        <begin position="275"/>
        <end position="293"/>
    </location>
</feature>
<proteinExistence type="predicted"/>
<evidence type="ECO:0000313" key="4">
    <source>
        <dbReference type="Proteomes" id="UP000094009"/>
    </source>
</evidence>
<feature type="region of interest" description="Disordered" evidence="1">
    <location>
        <begin position="48"/>
        <end position="91"/>
    </location>
</feature>
<name>A0A853L0D5_9PROT</name>
<keyword evidence="2" id="KW-0812">Transmembrane</keyword>
<feature type="region of interest" description="Disordered" evidence="1">
    <location>
        <begin position="127"/>
        <end position="170"/>
    </location>
</feature>
<comment type="caution">
    <text evidence="3">The sequence shown here is derived from an EMBL/GenBank/DDBJ whole genome shotgun (WGS) entry which is preliminary data.</text>
</comment>
<dbReference type="Proteomes" id="UP000094009">
    <property type="component" value="Unassembled WGS sequence"/>
</dbReference>
<feature type="compositionally biased region" description="Low complexity" evidence="1">
    <location>
        <begin position="242"/>
        <end position="256"/>
    </location>
</feature>
<dbReference type="AlphaFoldDB" id="A0A853L0D5"/>
<sequence>MRLTKPVRETPIKRFDSKDMMERDLERYRAEARARLLQNGFDIPAFLMPKPKINPEDEDAGDAPDPVIEEDLRPPAMIGPKPTMPVKSEKLSDVKNPAAVAAAKVKPNRHVYVPDKASGLVSMFLPDDSQLKSGASDAAGAAGGQLVRPQDRAAHEAAQRAAIDKERSAYDDYVDSLNGGKTLLDRTREKDSHGGDVGNDIAGRVDDLKEAEVRKSRINLPDSEDNWALHEDLDAKRQAILQKQGKSAGSAKGQSSKGRKQPGEPLGFNKMIARLAAYMIAAVAVGYVLVLTVNEFSAILGR</sequence>
<protein>
    <submittedName>
        <fullName evidence="3">Uncharacterized protein</fullName>
    </submittedName>
</protein>
<evidence type="ECO:0000256" key="2">
    <source>
        <dbReference type="SAM" id="Phobius"/>
    </source>
</evidence>
<gene>
    <name evidence="3" type="ORF">TH4_09310</name>
</gene>
<evidence type="ECO:0000256" key="1">
    <source>
        <dbReference type="SAM" id="MobiDB-lite"/>
    </source>
</evidence>
<accession>A0A853L0D5</accession>
<feature type="compositionally biased region" description="Basic and acidic residues" evidence="1">
    <location>
        <begin position="149"/>
        <end position="170"/>
    </location>
</feature>
<keyword evidence="2" id="KW-0472">Membrane</keyword>
<organism evidence="3 4">
    <name type="scientific">Thalassospira tepidiphila MCCC 1A03514</name>
    <dbReference type="NCBI Taxonomy" id="1177930"/>
    <lineage>
        <taxon>Bacteria</taxon>
        <taxon>Pseudomonadati</taxon>
        <taxon>Pseudomonadota</taxon>
        <taxon>Alphaproteobacteria</taxon>
        <taxon>Rhodospirillales</taxon>
        <taxon>Thalassospiraceae</taxon>
        <taxon>Thalassospira</taxon>
    </lineage>
</organism>